<feature type="compositionally biased region" description="Basic and acidic residues" evidence="1">
    <location>
        <begin position="382"/>
        <end position="395"/>
    </location>
</feature>
<gene>
    <name evidence="2" type="ORF">M408DRAFT_30692</name>
</gene>
<evidence type="ECO:0000313" key="3">
    <source>
        <dbReference type="Proteomes" id="UP000054097"/>
    </source>
</evidence>
<feature type="compositionally biased region" description="Polar residues" evidence="1">
    <location>
        <begin position="15"/>
        <end position="25"/>
    </location>
</feature>
<feature type="region of interest" description="Disordered" evidence="1">
    <location>
        <begin position="557"/>
        <end position="818"/>
    </location>
</feature>
<dbReference type="EMBL" id="KN824483">
    <property type="protein sequence ID" value="KIM20051.1"/>
    <property type="molecule type" value="Genomic_DNA"/>
</dbReference>
<feature type="compositionally biased region" description="Low complexity" evidence="1">
    <location>
        <begin position="756"/>
        <end position="767"/>
    </location>
</feature>
<protein>
    <submittedName>
        <fullName evidence="2">Uncharacterized protein</fullName>
    </submittedName>
</protein>
<organism evidence="2 3">
    <name type="scientific">Serendipita vermifera MAFF 305830</name>
    <dbReference type="NCBI Taxonomy" id="933852"/>
    <lineage>
        <taxon>Eukaryota</taxon>
        <taxon>Fungi</taxon>
        <taxon>Dikarya</taxon>
        <taxon>Basidiomycota</taxon>
        <taxon>Agaricomycotina</taxon>
        <taxon>Agaricomycetes</taxon>
        <taxon>Sebacinales</taxon>
        <taxon>Serendipitaceae</taxon>
        <taxon>Serendipita</taxon>
    </lineage>
</organism>
<dbReference type="Proteomes" id="UP000054097">
    <property type="component" value="Unassembled WGS sequence"/>
</dbReference>
<feature type="compositionally biased region" description="Acidic residues" evidence="1">
    <location>
        <begin position="38"/>
        <end position="53"/>
    </location>
</feature>
<accession>A0A0C3AL80</accession>
<feature type="compositionally biased region" description="Polar residues" evidence="1">
    <location>
        <begin position="717"/>
        <end position="726"/>
    </location>
</feature>
<evidence type="ECO:0000256" key="1">
    <source>
        <dbReference type="SAM" id="MobiDB-lite"/>
    </source>
</evidence>
<evidence type="ECO:0000313" key="2">
    <source>
        <dbReference type="EMBL" id="KIM20051.1"/>
    </source>
</evidence>
<feature type="compositionally biased region" description="Low complexity" evidence="1">
    <location>
        <begin position="695"/>
        <end position="714"/>
    </location>
</feature>
<reference evidence="2 3" key="1">
    <citation type="submission" date="2014-04" db="EMBL/GenBank/DDBJ databases">
        <authorList>
            <consortium name="DOE Joint Genome Institute"/>
            <person name="Kuo A."/>
            <person name="Zuccaro A."/>
            <person name="Kohler A."/>
            <person name="Nagy L.G."/>
            <person name="Floudas D."/>
            <person name="Copeland A."/>
            <person name="Barry K.W."/>
            <person name="Cichocki N."/>
            <person name="Veneault-Fourrey C."/>
            <person name="LaButti K."/>
            <person name="Lindquist E.A."/>
            <person name="Lipzen A."/>
            <person name="Lundell T."/>
            <person name="Morin E."/>
            <person name="Murat C."/>
            <person name="Sun H."/>
            <person name="Tunlid A."/>
            <person name="Henrissat B."/>
            <person name="Grigoriev I.V."/>
            <person name="Hibbett D.S."/>
            <person name="Martin F."/>
            <person name="Nordberg H.P."/>
            <person name="Cantor M.N."/>
            <person name="Hua S.X."/>
        </authorList>
    </citation>
    <scope>NUCLEOTIDE SEQUENCE [LARGE SCALE GENOMIC DNA]</scope>
    <source>
        <strain evidence="2 3">MAFF 305830</strain>
    </source>
</reference>
<feature type="region of interest" description="Disordered" evidence="1">
    <location>
        <begin position="382"/>
        <end position="502"/>
    </location>
</feature>
<feature type="compositionally biased region" description="Polar residues" evidence="1">
    <location>
        <begin position="483"/>
        <end position="493"/>
    </location>
</feature>
<feature type="compositionally biased region" description="Low complexity" evidence="1">
    <location>
        <begin position="468"/>
        <end position="482"/>
    </location>
</feature>
<feature type="region of interest" description="Disordered" evidence="1">
    <location>
        <begin position="191"/>
        <end position="220"/>
    </location>
</feature>
<dbReference type="AlphaFoldDB" id="A0A0C3AL80"/>
<dbReference type="STRING" id="933852.A0A0C3AL80"/>
<feature type="compositionally biased region" description="Low complexity" evidence="1">
    <location>
        <begin position="54"/>
        <end position="65"/>
    </location>
</feature>
<keyword evidence="3" id="KW-1185">Reference proteome</keyword>
<feature type="compositionally biased region" description="Basic and acidic residues" evidence="1">
    <location>
        <begin position="206"/>
        <end position="215"/>
    </location>
</feature>
<name>A0A0C3AL80_SERVB</name>
<feature type="region of interest" description="Disordered" evidence="1">
    <location>
        <begin position="1"/>
        <end position="96"/>
    </location>
</feature>
<feature type="compositionally biased region" description="Low complexity" evidence="1">
    <location>
        <begin position="657"/>
        <end position="669"/>
    </location>
</feature>
<dbReference type="HOGENOM" id="CLU_308863_0_0_1"/>
<feature type="compositionally biased region" description="Low complexity" evidence="1">
    <location>
        <begin position="775"/>
        <end position="792"/>
    </location>
</feature>
<dbReference type="OrthoDB" id="3268872at2759"/>
<feature type="compositionally biased region" description="Polar residues" evidence="1">
    <location>
        <begin position="441"/>
        <end position="457"/>
    </location>
</feature>
<sequence>MGSIGSKGKSKVVTPLSSFRLTPTTALPVPKMVVAENSSDDEDNDNDGSESEESQSSSWDDLSNDPNLVSANRKSRGRTRTPAAGRRQLTPHSKQAQARAVFGNRVGGAVPLTKEASKALANLQALTIDALVPPTCAPPLVQTSSSVPFPRSSNRVQTLVSTHRQHSPLHSEILRKRLLRRIERRVLTETEQESIQRLAKRTPRPRNADQRRLPAAEETYEDSKAVGGGWSKGMKRWAMRPCFEERVVVWNAQASGVTVCPVQRDSKFGVATLEFSEGAEALAGLHRQNELPPPPSDIYVPASNRKLPPPLVIPRASNGSSLASSLNPLASRGRLPSSRLRIDSALMSGQDEDDLPLGVVMVQRRQKEEAEERKRRAIVEKQEKERKEEERKRQYAEQVAAARSRREGERTGKPGATRDAWAAGDPDALPPPIKPYASHPVRSSSNPDITSANNLQVNRPFGERRMTSESSVSVRSGTTVTSKQQETPRQQTIPPVPSPWTGMPARQNSYPRIPSSAPAGQLNYGVMGMPVVPDPLSLAMFEQGLLRPWAMDAMSASGTGTLTPPRPPFGFGSSGDSSGSLTPPRFPNSRPPSWGSSSEDVRLTMQRMGSVGSLGSGARPMSGAYSSGGSAQEAAGQEWRNSRSSMLVSPVEDPRNRSQSRSPIDSSSPTNAGVPGQNKMVGSMRSIRSENGHASQQQQSQHRSRPSASSTSRLRPQETSQSRSRTQPPPLPTAPGASVKGAYGLPTIDSQGSMGSVSRPSPLSTSRSTERLNRASSTKTAGKGSATTTTGGQEKQRTHGHSKSSGAPASQRKHRLFG</sequence>
<proteinExistence type="predicted"/>
<reference evidence="3" key="2">
    <citation type="submission" date="2015-01" db="EMBL/GenBank/DDBJ databases">
        <title>Evolutionary Origins and Diversification of the Mycorrhizal Mutualists.</title>
        <authorList>
            <consortium name="DOE Joint Genome Institute"/>
            <consortium name="Mycorrhizal Genomics Consortium"/>
            <person name="Kohler A."/>
            <person name="Kuo A."/>
            <person name="Nagy L.G."/>
            <person name="Floudas D."/>
            <person name="Copeland A."/>
            <person name="Barry K.W."/>
            <person name="Cichocki N."/>
            <person name="Veneault-Fourrey C."/>
            <person name="LaButti K."/>
            <person name="Lindquist E.A."/>
            <person name="Lipzen A."/>
            <person name="Lundell T."/>
            <person name="Morin E."/>
            <person name="Murat C."/>
            <person name="Riley R."/>
            <person name="Ohm R."/>
            <person name="Sun H."/>
            <person name="Tunlid A."/>
            <person name="Henrissat B."/>
            <person name="Grigoriev I.V."/>
            <person name="Hibbett D.S."/>
            <person name="Martin F."/>
        </authorList>
    </citation>
    <scope>NUCLEOTIDE SEQUENCE [LARGE SCALE GENOMIC DNA]</scope>
    <source>
        <strain evidence="3">MAFF 305830</strain>
    </source>
</reference>
<feature type="compositionally biased region" description="Low complexity" evidence="1">
    <location>
        <begin position="569"/>
        <end position="583"/>
    </location>
</feature>